<evidence type="ECO:0000313" key="5">
    <source>
        <dbReference type="EMBL" id="MCO1623826.1"/>
    </source>
</evidence>
<keyword evidence="3" id="KW-0804">Transcription</keyword>
<evidence type="ECO:0000256" key="3">
    <source>
        <dbReference type="ARBA" id="ARBA00023163"/>
    </source>
</evidence>
<dbReference type="Pfam" id="PF00376">
    <property type="entry name" value="MerR"/>
    <property type="match status" value="1"/>
</dbReference>
<dbReference type="PRINTS" id="PR00040">
    <property type="entry name" value="HTHMERR"/>
</dbReference>
<accession>A0AAW5HPV9</accession>
<evidence type="ECO:0000313" key="6">
    <source>
        <dbReference type="Proteomes" id="UP001202943"/>
    </source>
</evidence>
<reference evidence="5" key="2">
    <citation type="submission" date="2023-08" db="EMBL/GenBank/DDBJ databases">
        <title>Isolation, Identification, Denitrification Characteristics of A Highly Efficient Aerobic Denitrifying Bacterial Strain DS2.</title>
        <authorList>
            <person name="Wang H."/>
        </authorList>
    </citation>
    <scope>NUCLEOTIDE SEQUENCE</scope>
    <source>
        <strain evidence="5">DS2</strain>
    </source>
</reference>
<dbReference type="SUPFAM" id="SSF46955">
    <property type="entry name" value="Putative DNA-binding domain"/>
    <property type="match status" value="1"/>
</dbReference>
<sequence length="136" mass="15114">MSETTLSIGELAKATQTKAVTIRYYEQLGLLPPSGRTAAGYRIYGEAERDRLLFVRRSRGLGFTLDDVRELLGFADHREASCAAVDAKVAQQLSQVKSRIRDLKALEAELQRLLGCCKGGVIEECRIIESLTRHDC</sequence>
<dbReference type="AlphaFoldDB" id="A0AAW5HPV9"/>
<keyword evidence="2" id="KW-0238">DNA-binding</keyword>
<dbReference type="PANTHER" id="PTHR30204">
    <property type="entry name" value="REDOX-CYCLING DRUG-SENSING TRANSCRIPTIONAL ACTIVATOR SOXR"/>
    <property type="match status" value="1"/>
</dbReference>
<dbReference type="InterPro" id="IPR009061">
    <property type="entry name" value="DNA-bd_dom_put_sf"/>
</dbReference>
<dbReference type="GO" id="GO:0003700">
    <property type="term" value="F:DNA-binding transcription factor activity"/>
    <property type="evidence" value="ECO:0007669"/>
    <property type="project" value="InterPro"/>
</dbReference>
<dbReference type="Proteomes" id="UP001202943">
    <property type="component" value="Unassembled WGS sequence"/>
</dbReference>
<dbReference type="InterPro" id="IPR047057">
    <property type="entry name" value="MerR_fam"/>
</dbReference>
<evidence type="ECO:0000256" key="2">
    <source>
        <dbReference type="ARBA" id="ARBA00023125"/>
    </source>
</evidence>
<gene>
    <name evidence="5" type="ORF">M8C81_24855</name>
</gene>
<protein>
    <submittedName>
        <fullName evidence="5">Helix-turn-helix domain-containing protein</fullName>
    </submittedName>
</protein>
<comment type="caution">
    <text evidence="5">The sequence shown here is derived from an EMBL/GenBank/DDBJ whole genome shotgun (WGS) entry which is preliminary data.</text>
</comment>
<evidence type="ECO:0000259" key="4">
    <source>
        <dbReference type="PROSITE" id="PS50937"/>
    </source>
</evidence>
<dbReference type="CDD" id="cd04785">
    <property type="entry name" value="HTH_CadR-PbrR-like"/>
    <property type="match status" value="1"/>
</dbReference>
<name>A0AAW5HPV9_PSEPU</name>
<dbReference type="EMBL" id="JAMHFX010000226">
    <property type="protein sequence ID" value="MCO1623826.1"/>
    <property type="molecule type" value="Genomic_DNA"/>
</dbReference>
<reference evidence="5" key="1">
    <citation type="submission" date="2022-05" db="EMBL/GenBank/DDBJ databases">
        <authorList>
            <person name="Yi M."/>
        </authorList>
    </citation>
    <scope>NUCLEOTIDE SEQUENCE</scope>
    <source>
        <strain evidence="5">DS2</strain>
    </source>
</reference>
<organism evidence="5 6">
    <name type="scientific">Pseudomonas putida</name>
    <name type="common">Arthrobacter siderocapsulatus</name>
    <dbReference type="NCBI Taxonomy" id="303"/>
    <lineage>
        <taxon>Bacteria</taxon>
        <taxon>Pseudomonadati</taxon>
        <taxon>Pseudomonadota</taxon>
        <taxon>Gammaproteobacteria</taxon>
        <taxon>Pseudomonadales</taxon>
        <taxon>Pseudomonadaceae</taxon>
        <taxon>Pseudomonas</taxon>
    </lineage>
</organism>
<dbReference type="PANTHER" id="PTHR30204:SF92">
    <property type="entry name" value="HTH-TYPE TRANSCRIPTIONAL REGULATOR ZNTR"/>
    <property type="match status" value="1"/>
</dbReference>
<dbReference type="InterPro" id="IPR015358">
    <property type="entry name" value="Tscrpt_reg_MerR_DNA-bd"/>
</dbReference>
<dbReference type="PROSITE" id="PS50937">
    <property type="entry name" value="HTH_MERR_2"/>
    <property type="match status" value="1"/>
</dbReference>
<proteinExistence type="predicted"/>
<evidence type="ECO:0000256" key="1">
    <source>
        <dbReference type="ARBA" id="ARBA00023015"/>
    </source>
</evidence>
<dbReference type="GO" id="GO:0003677">
    <property type="term" value="F:DNA binding"/>
    <property type="evidence" value="ECO:0007669"/>
    <property type="project" value="UniProtKB-KW"/>
</dbReference>
<dbReference type="InterPro" id="IPR000551">
    <property type="entry name" value="MerR-type_HTH_dom"/>
</dbReference>
<dbReference type="RefSeq" id="WP_059183350.1">
    <property type="nucleotide sequence ID" value="NZ_CP109606.1"/>
</dbReference>
<keyword evidence="1" id="KW-0805">Transcription regulation</keyword>
<feature type="domain" description="HTH merR-type" evidence="4">
    <location>
        <begin position="5"/>
        <end position="74"/>
    </location>
</feature>
<dbReference type="Pfam" id="PF09278">
    <property type="entry name" value="MerR-DNA-bind"/>
    <property type="match status" value="1"/>
</dbReference>
<dbReference type="SMART" id="SM00422">
    <property type="entry name" value="HTH_MERR"/>
    <property type="match status" value="1"/>
</dbReference>
<dbReference type="Gene3D" id="1.10.1660.10">
    <property type="match status" value="1"/>
</dbReference>